<dbReference type="Gene3D" id="3.40.50.1440">
    <property type="entry name" value="Tubulin/FtsZ, GTPase domain"/>
    <property type="match status" value="1"/>
</dbReference>
<organism evidence="11 12">
    <name type="scientific">Moschus moschiferus</name>
    <name type="common">Siberian musk deer</name>
    <name type="synonym">Moschus sibiricus</name>
    <dbReference type="NCBI Taxonomy" id="68415"/>
    <lineage>
        <taxon>Eukaryota</taxon>
        <taxon>Metazoa</taxon>
        <taxon>Chordata</taxon>
        <taxon>Craniata</taxon>
        <taxon>Vertebrata</taxon>
        <taxon>Euteleostomi</taxon>
        <taxon>Mammalia</taxon>
        <taxon>Eutheria</taxon>
        <taxon>Laurasiatheria</taxon>
        <taxon>Artiodactyla</taxon>
        <taxon>Ruminantia</taxon>
        <taxon>Pecora</taxon>
        <taxon>Moschidae</taxon>
        <taxon>Moschus</taxon>
    </lineage>
</organism>
<evidence type="ECO:0000256" key="2">
    <source>
        <dbReference type="ARBA" id="ARBA00009636"/>
    </source>
</evidence>
<evidence type="ECO:0000256" key="7">
    <source>
        <dbReference type="ARBA" id="ARBA00023212"/>
    </source>
</evidence>
<comment type="similarity">
    <text evidence="2">Belongs to the tubulin family.</text>
</comment>
<evidence type="ECO:0000259" key="9">
    <source>
        <dbReference type="SMART" id="SM00864"/>
    </source>
</evidence>
<dbReference type="InterPro" id="IPR002454">
    <property type="entry name" value="Gamma_tubulin"/>
</dbReference>
<dbReference type="PRINTS" id="PR01161">
    <property type="entry name" value="TUBULIN"/>
</dbReference>
<keyword evidence="12" id="KW-1185">Reference proteome</keyword>
<dbReference type="InterPro" id="IPR018316">
    <property type="entry name" value="Tubulin/FtsZ_2-layer-sand-dom"/>
</dbReference>
<dbReference type="SUPFAM" id="SSF52490">
    <property type="entry name" value="Tubulin nucleotide-binding domain-like"/>
    <property type="match status" value="1"/>
</dbReference>
<dbReference type="GO" id="GO:0005874">
    <property type="term" value="C:microtubule"/>
    <property type="evidence" value="ECO:0007669"/>
    <property type="project" value="UniProtKB-KW"/>
</dbReference>
<keyword evidence="3" id="KW-0963">Cytoplasm</keyword>
<dbReference type="InterPro" id="IPR003008">
    <property type="entry name" value="Tubulin_FtsZ_GTPase"/>
</dbReference>
<evidence type="ECO:0000256" key="4">
    <source>
        <dbReference type="ARBA" id="ARBA00022701"/>
    </source>
</evidence>
<reference evidence="11" key="2">
    <citation type="submission" date="2025-09" db="UniProtKB">
        <authorList>
            <consortium name="Ensembl"/>
        </authorList>
    </citation>
    <scope>IDENTIFICATION</scope>
</reference>
<dbReference type="InterPro" id="IPR037103">
    <property type="entry name" value="Tubulin/FtsZ-like_C"/>
</dbReference>
<evidence type="ECO:0000256" key="3">
    <source>
        <dbReference type="ARBA" id="ARBA00022490"/>
    </source>
</evidence>
<evidence type="ECO:0000256" key="6">
    <source>
        <dbReference type="ARBA" id="ARBA00023134"/>
    </source>
</evidence>
<dbReference type="InterPro" id="IPR008280">
    <property type="entry name" value="Tub_FtsZ_C"/>
</dbReference>
<dbReference type="GO" id="GO:0007020">
    <property type="term" value="P:microtubule nucleation"/>
    <property type="evidence" value="ECO:0007669"/>
    <property type="project" value="InterPro"/>
</dbReference>
<dbReference type="FunFam" id="3.40.50.1440:FF:000010">
    <property type="entry name" value="Tubulin gamma chain"/>
    <property type="match status" value="1"/>
</dbReference>
<dbReference type="GeneTree" id="ENSGT00940000162499"/>
<comment type="function">
    <text evidence="8">Tubulin is the major constituent of microtubules, protein filaments consisting of alpha- and beta-tubulin heterodimers. Gamma-tubulin is a key component of the gamma-tubulin ring complex (gTuRC) which mediates microtubule nucleation. The gTuRC regulates the minus-end nucleation of alpha-beta tubulin heterodimers that grow into microtubule protafilaments, a critical step in centrosome duplication and spindle formation.</text>
</comment>
<keyword evidence="5" id="KW-0547">Nucleotide-binding</keyword>
<feature type="domain" description="Tubulin/FtsZ 2-layer sandwich" evidence="10">
    <location>
        <begin position="238"/>
        <end position="377"/>
    </location>
</feature>
<dbReference type="GO" id="GO:0005813">
    <property type="term" value="C:centrosome"/>
    <property type="evidence" value="ECO:0007669"/>
    <property type="project" value="UniProtKB-SubCell"/>
</dbReference>
<dbReference type="AlphaFoldDB" id="A0A8C6E7Q5"/>
<keyword evidence="6" id="KW-0342">GTP-binding</keyword>
<dbReference type="Pfam" id="PF00091">
    <property type="entry name" value="Tubulin"/>
    <property type="match status" value="2"/>
</dbReference>
<keyword evidence="7" id="KW-0206">Cytoskeleton</keyword>
<dbReference type="Ensembl" id="ENSMMST00000024467.1">
    <property type="protein sequence ID" value="ENSMMSP00000022107.1"/>
    <property type="gene ID" value="ENSMMSG00000016649.1"/>
</dbReference>
<dbReference type="Gene3D" id="3.30.1330.20">
    <property type="entry name" value="Tubulin/FtsZ, C-terminal domain"/>
    <property type="match status" value="1"/>
</dbReference>
<gene>
    <name evidence="11" type="primary">TUBG2</name>
</gene>
<name>A0A8C6E7Q5_MOSMO</name>
<evidence type="ECO:0000259" key="10">
    <source>
        <dbReference type="SMART" id="SM00865"/>
    </source>
</evidence>
<evidence type="ECO:0000313" key="12">
    <source>
        <dbReference type="Proteomes" id="UP000694544"/>
    </source>
</evidence>
<comment type="subcellular location">
    <subcellularLocation>
        <location evidence="1">Cytoplasm</location>
        <location evidence="1">Cytoskeleton</location>
        <location evidence="1">Microtubule organizing center</location>
        <location evidence="1">Centrosome</location>
    </subcellularLocation>
</comment>
<dbReference type="InterPro" id="IPR023123">
    <property type="entry name" value="Tubulin_C"/>
</dbReference>
<evidence type="ECO:0000256" key="5">
    <source>
        <dbReference type="ARBA" id="ARBA00022741"/>
    </source>
</evidence>
<dbReference type="Proteomes" id="UP000694544">
    <property type="component" value="Unplaced"/>
</dbReference>
<protein>
    <submittedName>
        <fullName evidence="11">Tubulin gamma 2</fullName>
    </submittedName>
</protein>
<accession>A0A8C6E7Q5</accession>
<evidence type="ECO:0000256" key="1">
    <source>
        <dbReference type="ARBA" id="ARBA00004300"/>
    </source>
</evidence>
<dbReference type="FunFam" id="3.30.1330.20:FF:000003">
    <property type="entry name" value="Tubulin gamma chain"/>
    <property type="match status" value="1"/>
</dbReference>
<evidence type="ECO:0000256" key="8">
    <source>
        <dbReference type="ARBA" id="ARBA00093405"/>
    </source>
</evidence>
<dbReference type="PRINTS" id="PR01164">
    <property type="entry name" value="GAMMATUBULIN"/>
</dbReference>
<dbReference type="GO" id="GO:0005525">
    <property type="term" value="F:GTP binding"/>
    <property type="evidence" value="ECO:0007669"/>
    <property type="project" value="UniProtKB-KW"/>
</dbReference>
<evidence type="ECO:0000313" key="11">
    <source>
        <dbReference type="Ensembl" id="ENSMMSP00000022107.1"/>
    </source>
</evidence>
<dbReference type="SMART" id="SM00864">
    <property type="entry name" value="Tubulin"/>
    <property type="match status" value="1"/>
</dbReference>
<keyword evidence="4" id="KW-0493">Microtubule</keyword>
<dbReference type="Gene3D" id="1.10.287.600">
    <property type="entry name" value="Helix hairpin bin"/>
    <property type="match status" value="1"/>
</dbReference>
<feature type="domain" description="Tubulin/FtsZ GTPase" evidence="9">
    <location>
        <begin position="48"/>
        <end position="236"/>
    </location>
</feature>
<dbReference type="InterPro" id="IPR036525">
    <property type="entry name" value="Tubulin/FtsZ_GTPase_sf"/>
</dbReference>
<dbReference type="SMART" id="SM00865">
    <property type="entry name" value="Tubulin_C"/>
    <property type="match status" value="1"/>
</dbReference>
<dbReference type="SUPFAM" id="SSF55307">
    <property type="entry name" value="Tubulin C-terminal domain-like"/>
    <property type="match status" value="1"/>
</dbReference>
<dbReference type="GO" id="GO:0000930">
    <property type="term" value="C:gamma-tubulin complex"/>
    <property type="evidence" value="ECO:0007669"/>
    <property type="project" value="InterPro"/>
</dbReference>
<dbReference type="InterPro" id="IPR000217">
    <property type="entry name" value="Tubulin"/>
</dbReference>
<dbReference type="GO" id="GO:0031122">
    <property type="term" value="P:cytoplasmic microtubule organization"/>
    <property type="evidence" value="ECO:0007669"/>
    <property type="project" value="InterPro"/>
</dbReference>
<dbReference type="Pfam" id="PF03953">
    <property type="entry name" value="Tubulin_C"/>
    <property type="match status" value="1"/>
</dbReference>
<dbReference type="CDD" id="cd02188">
    <property type="entry name" value="gamma_tubulin"/>
    <property type="match status" value="1"/>
</dbReference>
<reference evidence="11" key="1">
    <citation type="submission" date="2025-08" db="UniProtKB">
        <authorList>
            <consortium name="Ensembl"/>
        </authorList>
    </citation>
    <scope>IDENTIFICATION</scope>
</reference>
<sequence length="435" mass="49554">MPREIITLQLGQCGNQIGFEFWKQLCAEHGISPEGIVEEFATEGTDRKDVFFYQADDEHYIPRAVLLDLEPRVIHSILNSPYAKLYNPENIYLSEHGGGAGNNWASGFSQGEKIHEDIFDIIDREADGSDSLEVSSLCHLHVSLFLTPRYPKKLVQTYSVFPNQDEMSDVVVQPYNSLLTLKRLTQNADCVVVLDNTALNRIATDRLHIQNPSFSQINQLVSTIMSASTTTLRYPGYMNNDLIGLIASLIPTPRLHFLMTGYTPLTTDQSVASVRKTTVLDVMRRLLQPKNVMVSTGRDRQTNHCYIAILNIIQGEVHKSLQRIRERKLANFIPWGPASIQVALSRKSPYLPSAHRVSGLMMANHTSISSLFESSCQQYDKLRKREAFLEQFRKEDIFKENFDELDRSREVVQELIDEYHAATRPDYISWGTQEQ</sequence>
<proteinExistence type="inferred from homology"/>
<dbReference type="PANTHER" id="PTHR11588">
    <property type="entry name" value="TUBULIN"/>
    <property type="match status" value="1"/>
</dbReference>
<dbReference type="FunFam" id="1.10.287.600:FF:000004">
    <property type="entry name" value="Tubulin gamma chain"/>
    <property type="match status" value="1"/>
</dbReference>